<comment type="caution">
    <text evidence="1">The sequence shown here is derived from an EMBL/GenBank/DDBJ whole genome shotgun (WGS) entry which is preliminary data.</text>
</comment>
<sequence length="123" mass="13321">MHLLTQFIEPHLVDEILYAALDLASRRLGLGVISVGDGDEADTRELEAANDTFTLDLIARQAAQIINHQNIDLAIGGGRKHGLISGTIAVRATHRLICIRFSDAPSFCVYTASTVPELVVDAR</sequence>
<dbReference type="EMBL" id="BLJN01000001">
    <property type="protein sequence ID" value="GFE79255.1"/>
    <property type="molecule type" value="Genomic_DNA"/>
</dbReference>
<evidence type="ECO:0000313" key="1">
    <source>
        <dbReference type="EMBL" id="GFE79255.1"/>
    </source>
</evidence>
<dbReference type="AlphaFoldDB" id="A0A829Y8E1"/>
<keyword evidence="2" id="KW-1185">Reference proteome</keyword>
<evidence type="ECO:0000313" key="2">
    <source>
        <dbReference type="Proteomes" id="UP000445000"/>
    </source>
</evidence>
<accession>A0A829Y8E1</accession>
<name>A0A829Y8E1_9GAMM</name>
<organism evidence="1 2">
    <name type="scientific">Steroidobacter agaridevorans</name>
    <dbReference type="NCBI Taxonomy" id="2695856"/>
    <lineage>
        <taxon>Bacteria</taxon>
        <taxon>Pseudomonadati</taxon>
        <taxon>Pseudomonadota</taxon>
        <taxon>Gammaproteobacteria</taxon>
        <taxon>Steroidobacterales</taxon>
        <taxon>Steroidobacteraceae</taxon>
        <taxon>Steroidobacter</taxon>
    </lineage>
</organism>
<dbReference type="Proteomes" id="UP000445000">
    <property type="component" value="Unassembled WGS sequence"/>
</dbReference>
<proteinExistence type="predicted"/>
<gene>
    <name evidence="1" type="ORF">GCM10011487_12550</name>
</gene>
<protein>
    <submittedName>
        <fullName evidence="1">Uncharacterized protein</fullName>
    </submittedName>
</protein>
<reference evidence="2" key="1">
    <citation type="submission" date="2020-01" db="EMBL/GenBank/DDBJ databases">
        <title>'Steroidobacter agaridevorans' sp. nov., agar-degrading bacteria isolated from rhizosphere soils.</title>
        <authorList>
            <person name="Ikenaga M."/>
            <person name="Kataoka M."/>
            <person name="Murouchi A."/>
            <person name="Katsuragi S."/>
            <person name="Sakai M."/>
        </authorList>
    </citation>
    <scope>NUCLEOTIDE SEQUENCE [LARGE SCALE GENOMIC DNA]</scope>
    <source>
        <strain evidence="2">YU21-B</strain>
    </source>
</reference>